<feature type="signal peptide" evidence="1">
    <location>
        <begin position="1"/>
        <end position="18"/>
    </location>
</feature>
<dbReference type="Proteomes" id="UP000050864">
    <property type="component" value="Unassembled WGS sequence"/>
</dbReference>
<dbReference type="OrthoDB" id="6057407at2"/>
<proteinExistence type="predicted"/>
<evidence type="ECO:0008006" key="4">
    <source>
        <dbReference type="Google" id="ProtNLM"/>
    </source>
</evidence>
<sequence length="194" mass="20665">MNLRTPLLTALLCLPLMACGERPQTNGAGTDTTLGQKVREATDDARKQLAEGNLSVSSSDGTKVEISPKGDLLINNTPVTLNDSQRALVLQYRQQMLAVAEAGIDVGIQGANLGVRAASEALKGIFSGNTDKIEERVNAEAAKIEASASKICDQLPALLATQQQLAAVIPEFKPYAKMDQSDIDDCRDGQVTQR</sequence>
<dbReference type="Pfam" id="PF11101">
    <property type="entry name" value="DUF2884"/>
    <property type="match status" value="2"/>
</dbReference>
<reference evidence="2 3" key="1">
    <citation type="submission" date="2015-05" db="EMBL/GenBank/DDBJ databases">
        <title>Genome sequencing and analysis of members of genus Stenotrophomonas.</title>
        <authorList>
            <person name="Patil P.P."/>
            <person name="Midha S."/>
            <person name="Patil P.B."/>
        </authorList>
    </citation>
    <scope>NUCLEOTIDE SEQUENCE [LARGE SCALE GENOMIC DNA]</scope>
    <source>
        <strain evidence="2 3">DSM 18929</strain>
    </source>
</reference>
<dbReference type="EMBL" id="LDJI01000027">
    <property type="protein sequence ID" value="KRG62831.1"/>
    <property type="molecule type" value="Genomic_DNA"/>
</dbReference>
<dbReference type="AlphaFoldDB" id="A0A0R0BYR3"/>
<feature type="chain" id="PRO_5006393235" description="Lipoprotein" evidence="1">
    <location>
        <begin position="19"/>
        <end position="194"/>
    </location>
</feature>
<accession>A0A0R0BYR3</accession>
<dbReference type="PATRIC" id="fig|405444.3.peg.1943"/>
<keyword evidence="3" id="KW-1185">Reference proteome</keyword>
<comment type="caution">
    <text evidence="2">The sequence shown here is derived from an EMBL/GenBank/DDBJ whole genome shotgun (WGS) entry which is preliminary data.</text>
</comment>
<evidence type="ECO:0000313" key="3">
    <source>
        <dbReference type="Proteomes" id="UP000050864"/>
    </source>
</evidence>
<evidence type="ECO:0000313" key="2">
    <source>
        <dbReference type="EMBL" id="KRG62831.1"/>
    </source>
</evidence>
<name>A0A0R0BYR3_9GAMM</name>
<evidence type="ECO:0000256" key="1">
    <source>
        <dbReference type="SAM" id="SignalP"/>
    </source>
</evidence>
<gene>
    <name evidence="2" type="ORF">ABB26_14195</name>
</gene>
<dbReference type="InterPro" id="IPR021307">
    <property type="entry name" value="DUF2884"/>
</dbReference>
<keyword evidence="1" id="KW-0732">Signal</keyword>
<protein>
    <recommendedName>
        <fullName evidence="4">Lipoprotein</fullName>
    </recommendedName>
</protein>
<organism evidence="2 3">
    <name type="scientific">Stenotrophomonas humi</name>
    <dbReference type="NCBI Taxonomy" id="405444"/>
    <lineage>
        <taxon>Bacteria</taxon>
        <taxon>Pseudomonadati</taxon>
        <taxon>Pseudomonadota</taxon>
        <taxon>Gammaproteobacteria</taxon>
        <taxon>Lysobacterales</taxon>
        <taxon>Lysobacteraceae</taxon>
        <taxon>Stenotrophomonas</taxon>
    </lineage>
</organism>
<dbReference type="RefSeq" id="WP_057635271.1">
    <property type="nucleotide sequence ID" value="NZ_LDJI01000027.1"/>
</dbReference>